<keyword evidence="2" id="KW-1185">Reference proteome</keyword>
<dbReference type="PANTHER" id="PTHR38111:SF11">
    <property type="entry name" value="TRANSCRIPTION FACTOR DOMAIN-CONTAINING PROTEIN-RELATED"/>
    <property type="match status" value="1"/>
</dbReference>
<organism evidence="1 2">
    <name type="scientific">Aaosphaeria arxii CBS 175.79</name>
    <dbReference type="NCBI Taxonomy" id="1450172"/>
    <lineage>
        <taxon>Eukaryota</taxon>
        <taxon>Fungi</taxon>
        <taxon>Dikarya</taxon>
        <taxon>Ascomycota</taxon>
        <taxon>Pezizomycotina</taxon>
        <taxon>Dothideomycetes</taxon>
        <taxon>Pleosporomycetidae</taxon>
        <taxon>Pleosporales</taxon>
        <taxon>Pleosporales incertae sedis</taxon>
        <taxon>Aaosphaeria</taxon>
    </lineage>
</organism>
<proteinExistence type="predicted"/>
<dbReference type="AlphaFoldDB" id="A0A6A5XTV1"/>
<dbReference type="OrthoDB" id="3525185at2759"/>
<dbReference type="InterPro" id="IPR053178">
    <property type="entry name" value="Osmoadaptation_assoc"/>
</dbReference>
<dbReference type="GeneID" id="54289331"/>
<name>A0A6A5XTV1_9PLEO</name>
<dbReference type="EMBL" id="ML978069">
    <property type="protein sequence ID" value="KAF2015674.1"/>
    <property type="molecule type" value="Genomic_DNA"/>
</dbReference>
<evidence type="ECO:0000313" key="2">
    <source>
        <dbReference type="Proteomes" id="UP000799778"/>
    </source>
</evidence>
<reference evidence="1" key="1">
    <citation type="journal article" date="2020" name="Stud. Mycol.">
        <title>101 Dothideomycetes genomes: a test case for predicting lifestyles and emergence of pathogens.</title>
        <authorList>
            <person name="Haridas S."/>
            <person name="Albert R."/>
            <person name="Binder M."/>
            <person name="Bloem J."/>
            <person name="Labutti K."/>
            <person name="Salamov A."/>
            <person name="Andreopoulos B."/>
            <person name="Baker S."/>
            <person name="Barry K."/>
            <person name="Bills G."/>
            <person name="Bluhm B."/>
            <person name="Cannon C."/>
            <person name="Castanera R."/>
            <person name="Culley D."/>
            <person name="Daum C."/>
            <person name="Ezra D."/>
            <person name="Gonzalez J."/>
            <person name="Henrissat B."/>
            <person name="Kuo A."/>
            <person name="Liang C."/>
            <person name="Lipzen A."/>
            <person name="Lutzoni F."/>
            <person name="Magnuson J."/>
            <person name="Mondo S."/>
            <person name="Nolan M."/>
            <person name="Ohm R."/>
            <person name="Pangilinan J."/>
            <person name="Park H.-J."/>
            <person name="Ramirez L."/>
            <person name="Alfaro M."/>
            <person name="Sun H."/>
            <person name="Tritt A."/>
            <person name="Yoshinaga Y."/>
            <person name="Zwiers L.-H."/>
            <person name="Turgeon B."/>
            <person name="Goodwin S."/>
            <person name="Spatafora J."/>
            <person name="Crous P."/>
            <person name="Grigoriev I."/>
        </authorList>
    </citation>
    <scope>NUCLEOTIDE SEQUENCE</scope>
    <source>
        <strain evidence="1">CBS 175.79</strain>
    </source>
</reference>
<dbReference type="Proteomes" id="UP000799778">
    <property type="component" value="Unassembled WGS sequence"/>
</dbReference>
<evidence type="ECO:0000313" key="1">
    <source>
        <dbReference type="EMBL" id="KAF2015674.1"/>
    </source>
</evidence>
<dbReference type="RefSeq" id="XP_033384013.1">
    <property type="nucleotide sequence ID" value="XM_033531934.1"/>
</dbReference>
<gene>
    <name evidence="1" type="ORF">BU24DRAFT_461910</name>
</gene>
<sequence length="415" mass="46394">MGASAARASWVQKHKSSGRISDTISTVQNVASHRQDGLISHLPMQVDQSWVLTEAFYGKFLAYFSSGGESRDLRNRLTWLHELPTLSTDGTNTALALAIRASASIYCGAESSSIPLQQKAFKLYGQALATHAKILRSNPKLITVHMISTSVMLSLFEAMQATTADAYRSHIYGAARLIELTTPGQCVFGVLCQLFFHIRTQMAFIYLTTAKHHSMPVTRILTETLSYQDVPVIQRLMSHIAALAQMFHKNTSITALEHCLELETYQRVKMGVEALWTEYSWQALSSNEQLSYVIDTGENVYRDSFTALTVAYFACAEILFRILAPRLSQPYEDSRDPYTAIIACAHYLDPCNIGFAFMRMATPLYLVALYSPKEEQRSEAINVFQSWENGHMSGISALALETIRIRTSQGNRSNT</sequence>
<accession>A0A6A5XTV1</accession>
<dbReference type="PANTHER" id="PTHR38111">
    <property type="entry name" value="ZN(2)-C6 FUNGAL-TYPE DOMAIN-CONTAINING PROTEIN-RELATED"/>
    <property type="match status" value="1"/>
</dbReference>
<protein>
    <submittedName>
        <fullName evidence="1">Uncharacterized protein</fullName>
    </submittedName>
</protein>